<name>A0AA47LS44_9GAMM</name>
<dbReference type="EMBL" id="CP114588">
    <property type="protein sequence ID" value="WBA09439.1"/>
    <property type="molecule type" value="Genomic_DNA"/>
</dbReference>
<dbReference type="Proteomes" id="UP001164748">
    <property type="component" value="Chromosome"/>
</dbReference>
<dbReference type="NCBIfam" id="TIGR01509">
    <property type="entry name" value="HAD-SF-IA-v3"/>
    <property type="match status" value="1"/>
</dbReference>
<keyword evidence="1" id="KW-0378">Hydrolase</keyword>
<evidence type="ECO:0000313" key="2">
    <source>
        <dbReference type="Proteomes" id="UP001164748"/>
    </source>
</evidence>
<dbReference type="InterPro" id="IPR052550">
    <property type="entry name" value="Pyrimidine_5'-ntase_YjjG"/>
</dbReference>
<dbReference type="InterPro" id="IPR006439">
    <property type="entry name" value="HAD-SF_hydro_IA"/>
</dbReference>
<proteinExistence type="predicted"/>
<dbReference type="Pfam" id="PF00702">
    <property type="entry name" value="Hydrolase"/>
    <property type="match status" value="1"/>
</dbReference>
<protein>
    <submittedName>
        <fullName evidence="1">Pyrimidine 5'-nucleotidase</fullName>
        <ecNumber evidence="1">3.1.3.5</ecNumber>
    </submittedName>
</protein>
<dbReference type="NCBIfam" id="NF006976">
    <property type="entry name" value="PRK09449.1"/>
    <property type="match status" value="1"/>
</dbReference>
<dbReference type="SUPFAM" id="SSF56784">
    <property type="entry name" value="HAD-like"/>
    <property type="match status" value="1"/>
</dbReference>
<dbReference type="GO" id="GO:0008253">
    <property type="term" value="F:5'-nucleotidase activity"/>
    <property type="evidence" value="ECO:0007669"/>
    <property type="project" value="UniProtKB-EC"/>
</dbReference>
<dbReference type="Gene3D" id="1.10.150.240">
    <property type="entry name" value="Putative phosphatase, domain 2"/>
    <property type="match status" value="1"/>
</dbReference>
<dbReference type="PANTHER" id="PTHR47478:SF1">
    <property type="entry name" value="PYRIMIDINE 5'-NUCLEOTIDASE YJJG"/>
    <property type="match status" value="1"/>
</dbReference>
<dbReference type="InterPro" id="IPR023214">
    <property type="entry name" value="HAD_sf"/>
</dbReference>
<dbReference type="InterPro" id="IPR023198">
    <property type="entry name" value="PGP-like_dom2"/>
</dbReference>
<accession>A0AA47LS44</accession>
<dbReference type="InterPro" id="IPR011951">
    <property type="entry name" value="HAD-SF_hydro_IA_YjjG/PynA"/>
</dbReference>
<dbReference type="AlphaFoldDB" id="A0AA47LS44"/>
<dbReference type="EC" id="3.1.3.5" evidence="1"/>
<dbReference type="InterPro" id="IPR036412">
    <property type="entry name" value="HAD-like_sf"/>
</dbReference>
<dbReference type="PANTHER" id="PTHR47478">
    <property type="match status" value="1"/>
</dbReference>
<gene>
    <name evidence="1" type="primary">yjjG</name>
    <name evidence="1" type="ORF">N8M53_04370</name>
</gene>
<dbReference type="Gene3D" id="3.40.50.1000">
    <property type="entry name" value="HAD superfamily/HAD-like"/>
    <property type="match status" value="1"/>
</dbReference>
<sequence>MRYPWVLFDADETLFHFDAFSGLQRLFSHYDVDFDQQAFAEYSARNKPLWVQYQNGEIDAQTLQTERFTHWGKRLNVAPSILNQGFLDAMADICEPLPGARELIDAISPHAHIGIITNGFTALQDIRLEKTGLKGAISTLVISEQVGVAKPDPRIFEHAFEKMGNPPKEKILMVGDNPHSDVLGGMQAGIDTCWLNVDNTPVPEDIAPTHQVDSLHQLKNWLLPT</sequence>
<dbReference type="RefSeq" id="WP_269579613.1">
    <property type="nucleotide sequence ID" value="NZ_CP114588.1"/>
</dbReference>
<dbReference type="NCBIfam" id="TIGR02254">
    <property type="entry name" value="YjjG_YfnB"/>
    <property type="match status" value="1"/>
</dbReference>
<dbReference type="SFLD" id="SFLDG01129">
    <property type="entry name" value="C1.5:_HAD__Beta-PGM__Phosphata"/>
    <property type="match status" value="1"/>
</dbReference>
<organism evidence="1 2">
    <name type="scientific">Salinivibrio kushneri</name>
    <dbReference type="NCBI Taxonomy" id="1908198"/>
    <lineage>
        <taxon>Bacteria</taxon>
        <taxon>Pseudomonadati</taxon>
        <taxon>Pseudomonadota</taxon>
        <taxon>Gammaproteobacteria</taxon>
        <taxon>Vibrionales</taxon>
        <taxon>Vibrionaceae</taxon>
        <taxon>Salinivibrio</taxon>
    </lineage>
</organism>
<dbReference type="SFLD" id="SFLDS00003">
    <property type="entry name" value="Haloacid_Dehalogenase"/>
    <property type="match status" value="1"/>
</dbReference>
<evidence type="ECO:0000313" key="1">
    <source>
        <dbReference type="EMBL" id="WBA09439.1"/>
    </source>
</evidence>
<dbReference type="NCBIfam" id="TIGR01549">
    <property type="entry name" value="HAD-SF-IA-v1"/>
    <property type="match status" value="1"/>
</dbReference>
<reference evidence="1" key="1">
    <citation type="submission" date="2022-09" db="EMBL/GenBank/DDBJ databases">
        <authorList>
            <person name="Li Z.-J."/>
        </authorList>
    </citation>
    <scope>NUCLEOTIDE SEQUENCE</scope>
    <source>
        <strain evidence="1">TGB11</strain>
    </source>
</reference>